<proteinExistence type="predicted"/>
<evidence type="ECO:0000313" key="4">
    <source>
        <dbReference type="Proteomes" id="UP001501671"/>
    </source>
</evidence>
<dbReference type="InterPro" id="IPR002925">
    <property type="entry name" value="Dienelactn_hydro"/>
</dbReference>
<comment type="caution">
    <text evidence="3">The sequence shown here is derived from an EMBL/GenBank/DDBJ whole genome shotgun (WGS) entry which is preliminary data.</text>
</comment>
<dbReference type="InterPro" id="IPR006311">
    <property type="entry name" value="TAT_signal"/>
</dbReference>
<reference evidence="4" key="1">
    <citation type="journal article" date="2019" name="Int. J. Syst. Evol. Microbiol.">
        <title>The Global Catalogue of Microorganisms (GCM) 10K type strain sequencing project: providing services to taxonomists for standard genome sequencing and annotation.</title>
        <authorList>
            <consortium name="The Broad Institute Genomics Platform"/>
            <consortium name="The Broad Institute Genome Sequencing Center for Infectious Disease"/>
            <person name="Wu L."/>
            <person name="Ma J."/>
        </authorList>
    </citation>
    <scope>NUCLEOTIDE SEQUENCE [LARGE SCALE GENOMIC DNA]</scope>
    <source>
        <strain evidence="4">JCM 17666</strain>
    </source>
</reference>
<gene>
    <name evidence="3" type="ORF">GCM10023144_45540</name>
</gene>
<dbReference type="PANTHER" id="PTHR46623">
    <property type="entry name" value="CARBOXYMETHYLENEBUTENOLIDASE-RELATED"/>
    <property type="match status" value="1"/>
</dbReference>
<sequence length="292" mass="31181">MQNIKTEFDSLLPPLKLDRRGFIVTTLAGGFTLAAGPVAAQTAIHTDSDGLVAGEVKIPVADGEIPAYRAAPAGKTGLPVILVVQEVFGVHEYIKDVCRRFAKAGYLAVAPELYARQGDPSRYQDTGRLMTELVAKVPDGQVLGDLDAAARWAAANGGSRARIGINGFCWGGRIVWLYAAHNPAVKAGVAWYGRLVGDTDPLHPTNPVDIAGQLKGPVLGLYGGQDAGIPLTSINTMKDALASGPAAAKASSFIVYREAGHAFHADYRPSYRREAAMDGWKHALDWFGRYLR</sequence>
<evidence type="ECO:0000256" key="1">
    <source>
        <dbReference type="SAM" id="Phobius"/>
    </source>
</evidence>
<name>A0ABP8HR37_9BURK</name>
<dbReference type="Pfam" id="PF01738">
    <property type="entry name" value="DLH"/>
    <property type="match status" value="1"/>
</dbReference>
<keyword evidence="4" id="KW-1185">Reference proteome</keyword>
<dbReference type="RefSeq" id="WP_345252240.1">
    <property type="nucleotide sequence ID" value="NZ_BAABFO010000036.1"/>
</dbReference>
<evidence type="ECO:0000313" key="3">
    <source>
        <dbReference type="EMBL" id="GAA4343007.1"/>
    </source>
</evidence>
<dbReference type="Gene3D" id="3.40.50.1820">
    <property type="entry name" value="alpha/beta hydrolase"/>
    <property type="match status" value="1"/>
</dbReference>
<evidence type="ECO:0000259" key="2">
    <source>
        <dbReference type="Pfam" id="PF01738"/>
    </source>
</evidence>
<keyword evidence="1" id="KW-0812">Transmembrane</keyword>
<organism evidence="3 4">
    <name type="scientific">Pigmentiphaga soli</name>
    <dbReference type="NCBI Taxonomy" id="1007095"/>
    <lineage>
        <taxon>Bacteria</taxon>
        <taxon>Pseudomonadati</taxon>
        <taxon>Pseudomonadota</taxon>
        <taxon>Betaproteobacteria</taxon>
        <taxon>Burkholderiales</taxon>
        <taxon>Alcaligenaceae</taxon>
        <taxon>Pigmentiphaga</taxon>
    </lineage>
</organism>
<dbReference type="InterPro" id="IPR051049">
    <property type="entry name" value="Dienelactone_hydrolase-like"/>
</dbReference>
<dbReference type="GO" id="GO:0016787">
    <property type="term" value="F:hydrolase activity"/>
    <property type="evidence" value="ECO:0007669"/>
    <property type="project" value="UniProtKB-KW"/>
</dbReference>
<keyword evidence="1" id="KW-1133">Transmembrane helix</keyword>
<protein>
    <submittedName>
        <fullName evidence="3">Dienelactone hydrolase family protein</fullName>
    </submittedName>
</protein>
<feature type="domain" description="Dienelactone hydrolase" evidence="2">
    <location>
        <begin position="65"/>
        <end position="291"/>
    </location>
</feature>
<keyword evidence="1" id="KW-0472">Membrane</keyword>
<dbReference type="PROSITE" id="PS51318">
    <property type="entry name" value="TAT"/>
    <property type="match status" value="1"/>
</dbReference>
<feature type="transmembrane region" description="Helical" evidence="1">
    <location>
        <begin position="21"/>
        <end position="40"/>
    </location>
</feature>
<dbReference type="SUPFAM" id="SSF53474">
    <property type="entry name" value="alpha/beta-Hydrolases"/>
    <property type="match status" value="1"/>
</dbReference>
<dbReference type="EMBL" id="BAABFO010000036">
    <property type="protein sequence ID" value="GAA4343007.1"/>
    <property type="molecule type" value="Genomic_DNA"/>
</dbReference>
<keyword evidence="3" id="KW-0378">Hydrolase</keyword>
<dbReference type="Proteomes" id="UP001501671">
    <property type="component" value="Unassembled WGS sequence"/>
</dbReference>
<accession>A0ABP8HR37</accession>
<dbReference type="PANTHER" id="PTHR46623:SF6">
    <property type="entry name" value="ALPHA_BETA-HYDROLASES SUPERFAMILY PROTEIN"/>
    <property type="match status" value="1"/>
</dbReference>
<dbReference type="InterPro" id="IPR029058">
    <property type="entry name" value="AB_hydrolase_fold"/>
</dbReference>